<dbReference type="GO" id="GO:0005912">
    <property type="term" value="C:adherens junction"/>
    <property type="evidence" value="ECO:0007669"/>
    <property type="project" value="Ensembl"/>
</dbReference>
<feature type="compositionally biased region" description="Polar residues" evidence="1">
    <location>
        <begin position="917"/>
        <end position="934"/>
    </location>
</feature>
<feature type="compositionally biased region" description="Low complexity" evidence="1">
    <location>
        <begin position="491"/>
        <end position="504"/>
    </location>
</feature>
<feature type="compositionally biased region" description="Low complexity" evidence="1">
    <location>
        <begin position="1652"/>
        <end position="1671"/>
    </location>
</feature>
<dbReference type="GO" id="GO:0019899">
    <property type="term" value="F:enzyme binding"/>
    <property type="evidence" value="ECO:0007669"/>
    <property type="project" value="Ensembl"/>
</dbReference>
<dbReference type="GeneID" id="100759238"/>
<reference evidence="3" key="1">
    <citation type="submission" date="2025-08" db="UniProtKB">
        <authorList>
            <consortium name="Ensembl"/>
        </authorList>
    </citation>
    <scope>IDENTIFICATION</scope>
</reference>
<feature type="compositionally biased region" description="Low complexity" evidence="1">
    <location>
        <begin position="290"/>
        <end position="308"/>
    </location>
</feature>
<feature type="region of interest" description="Disordered" evidence="1">
    <location>
        <begin position="472"/>
        <end position="707"/>
    </location>
</feature>
<feature type="compositionally biased region" description="Basic and acidic residues" evidence="1">
    <location>
        <begin position="160"/>
        <end position="171"/>
    </location>
</feature>
<reference evidence="3" key="2">
    <citation type="submission" date="2025-09" db="UniProtKB">
        <authorList>
            <consortium name="Ensembl"/>
        </authorList>
    </citation>
    <scope>IDENTIFICATION</scope>
</reference>
<feature type="compositionally biased region" description="Basic and acidic residues" evidence="1">
    <location>
        <begin position="871"/>
        <end position="886"/>
    </location>
</feature>
<dbReference type="GO" id="GO:0071479">
    <property type="term" value="P:cellular response to ionizing radiation"/>
    <property type="evidence" value="ECO:0007669"/>
    <property type="project" value="Ensembl"/>
</dbReference>
<feature type="compositionally biased region" description="Basic and acidic residues" evidence="1">
    <location>
        <begin position="1574"/>
        <end position="1587"/>
    </location>
</feature>
<dbReference type="RefSeq" id="XP_007644840.1">
    <property type="nucleotide sequence ID" value="XM_007646650.4"/>
</dbReference>
<gene>
    <name evidence="3" type="primary">Tnks1bp1</name>
</gene>
<feature type="compositionally biased region" description="Polar residues" evidence="1">
    <location>
        <begin position="252"/>
        <end position="269"/>
    </location>
</feature>
<feature type="compositionally biased region" description="Basic and acidic residues" evidence="1">
    <location>
        <begin position="113"/>
        <end position="123"/>
    </location>
</feature>
<dbReference type="SMART" id="SM01319">
    <property type="entry name" value="Tankyrase_bdg_C"/>
    <property type="match status" value="1"/>
</dbReference>
<feature type="compositionally biased region" description="Polar residues" evidence="1">
    <location>
        <begin position="858"/>
        <end position="867"/>
    </location>
</feature>
<dbReference type="GO" id="GO:0030014">
    <property type="term" value="C:CCR4-NOT complex"/>
    <property type="evidence" value="ECO:0007669"/>
    <property type="project" value="Ensembl"/>
</dbReference>
<name>A0A8C2MBX8_CRIGR</name>
<feature type="compositionally biased region" description="Basic and acidic residues" evidence="1">
    <location>
        <begin position="1637"/>
        <end position="1651"/>
    </location>
</feature>
<feature type="domain" description="Tankyrase 1-binding protein C-terminal" evidence="2">
    <location>
        <begin position="1526"/>
        <end position="1698"/>
    </location>
</feature>
<feature type="compositionally biased region" description="Basic and acidic residues" evidence="1">
    <location>
        <begin position="897"/>
        <end position="912"/>
    </location>
</feature>
<dbReference type="GO" id="GO:0044877">
    <property type="term" value="F:protein-containing complex binding"/>
    <property type="evidence" value="ECO:0007669"/>
    <property type="project" value="Ensembl"/>
</dbReference>
<evidence type="ECO:0000256" key="1">
    <source>
        <dbReference type="SAM" id="MobiDB-lite"/>
    </source>
</evidence>
<dbReference type="GO" id="GO:0071532">
    <property type="term" value="F:ankyrin repeat binding"/>
    <property type="evidence" value="ECO:0007669"/>
    <property type="project" value="Ensembl"/>
</dbReference>
<feature type="compositionally biased region" description="Basic and acidic residues" evidence="1">
    <location>
        <begin position="1205"/>
        <end position="1214"/>
    </location>
</feature>
<evidence type="ECO:0000313" key="3">
    <source>
        <dbReference type="Ensembl" id="ENSCGRP00001015492.1"/>
    </source>
</evidence>
<dbReference type="RefSeq" id="XP_007644839.1">
    <property type="nucleotide sequence ID" value="XM_007646649.4"/>
</dbReference>
<dbReference type="OrthoDB" id="9943385at2759"/>
<feature type="region of interest" description="Disordered" evidence="1">
    <location>
        <begin position="725"/>
        <end position="781"/>
    </location>
</feature>
<dbReference type="CTD" id="85456"/>
<feature type="compositionally biased region" description="Polar residues" evidence="1">
    <location>
        <begin position="1019"/>
        <end position="1032"/>
    </location>
</feature>
<dbReference type="GO" id="GO:0043539">
    <property type="term" value="F:protein serine/threonine kinase activator activity"/>
    <property type="evidence" value="ECO:0007669"/>
    <property type="project" value="Ensembl"/>
</dbReference>
<feature type="compositionally biased region" description="Polar residues" evidence="1">
    <location>
        <begin position="730"/>
        <end position="751"/>
    </location>
</feature>
<accession>A0A8C2MBX8</accession>
<feature type="compositionally biased region" description="Pro residues" evidence="1">
    <location>
        <begin position="1513"/>
        <end position="1523"/>
    </location>
</feature>
<dbReference type="Proteomes" id="UP000694386">
    <property type="component" value="Unplaced"/>
</dbReference>
<dbReference type="OMA" id="PNQAREC"/>
<dbReference type="InterPro" id="IPR040006">
    <property type="entry name" value="TNKS1BP1-like"/>
</dbReference>
<feature type="region of interest" description="Disordered" evidence="1">
    <location>
        <begin position="1548"/>
        <end position="1701"/>
    </location>
</feature>
<dbReference type="PANTHER" id="PTHR22042:SF2">
    <property type="entry name" value="182 KDA TANKYRASE-1-BINDING PROTEIN"/>
    <property type="match status" value="1"/>
</dbReference>
<dbReference type="GO" id="GO:0000792">
    <property type="term" value="C:heterochromatin"/>
    <property type="evidence" value="ECO:0007669"/>
    <property type="project" value="Ensembl"/>
</dbReference>
<feature type="compositionally biased region" description="Polar residues" evidence="1">
    <location>
        <begin position="1377"/>
        <end position="1388"/>
    </location>
</feature>
<feature type="region of interest" description="Disordered" evidence="1">
    <location>
        <begin position="1339"/>
        <end position="1530"/>
    </location>
</feature>
<protein>
    <submittedName>
        <fullName evidence="3">Tankyrase 1 binding protein 1</fullName>
    </submittedName>
</protein>
<feature type="region of interest" description="Disordered" evidence="1">
    <location>
        <begin position="1181"/>
        <end position="1236"/>
    </location>
</feature>
<feature type="compositionally biased region" description="Basic and acidic residues" evidence="1">
    <location>
        <begin position="829"/>
        <end position="856"/>
    </location>
</feature>
<sequence>MKVGESTAMASPLPPEMGEELAPVGSEPGDPRAKPPVKPKPRALSSKPALPAKPSLLVPVGPRPPRGPLAELPSARKMNMLAGPQPYGVSKRPLPFAPRPTADAPAGEVTQESGKEDAGKEDLPPLTPPARCTALGGVRKAPAPFRPSSERFAASTVEEILAKMDQPRKEIPASPDRLWGSRLTFNHDGSSRYGPRTYSTLGLREDDKTPAKAPSQEGTAESPAECQEEHSKTPVERSLTSSLAMNGDLAKLTSSEPPTHVSKTPSPDSVSEHGGCTSTVLPANVSVPASESPRLSSHQSSPHHSQFPETQSPAASEASICLPVTPASLPDEHPCHSPSSELPAEAAPETLRPNSSPVETVSGHHSPEQPPAVLPQPLIEGAELPDLTRTFPCGEEAAARSCTEPRPSSLAQRRFSEGVLRPPSQDQEKLGGSLAALPQDQGSQSALDRPFGSGTESNWSLSQSFEWTFPTRPSGLGVWRLDSPPPSPITEASEAAEAAEAAEAGNWAVSGREEGVSQQGSGAPLAPESPGGPISGVRGNDPGVSLPQRDDVESQPQSPAVLPPPVEGPSGTTLRQAEESCEDQEPLAGQESPIALATKEAALPMLEPVLGQQQPTPPDQPCILFVDVPDPGQALPSEEEVVTLGWAETTQPRTEAQDPCRVSPEPTGPERSSRWLDDLLASPPPNSGSARRAAGSELKDIQSPSTCSEGLLGWAQKDLQSEFGVAADSRPSSFGPSSWCQDAPQNYSLGSKSPGGDPGLGSRDWSSKCGQGSGEGSNREWASRCNVGQEVIGASAGQDENEVAVHEWAVGKPAQLGTQGVQADPQEWEFGKRDSQSTYSSHDKELQDQEFGKRDSLGSFSTRNASLQDWEFEKRDADEKGQELGMKDLSSGYSSQDAEKQDREFEKRDSLLDIRGSQASAQQDQEFGSSSWLQDYSGGGSRALSSQDRGFGARTLSSGFSPEEAQQQDEEFEKKTPSGEDRFHEASRDTGQLEEGESGGLLSPSMPKLLDGTNRQKDQGNWQDGDSSQEITGLQGRMQAGSQSPSNVDLEDKEIGQRGWAGEFSLGVAAQSEAAFSPGHQDWSRDLHMEAPESSYQFGIIGNDRVSGAGLGPSEKMGGGDFVPPGETKAGAVDWTDQLGLRNLEVSSCVSSGCSSEARENVVGQMGWSNSLALNNGDLASHLGTGGSEESRGMGVGEKNWTSDVEVRSRDLPGRGEVGGHSQARESGVGQPDWSGVEAGEFLKSRERGVGQADWTPDLGLRNIAPGAGCSPGQPRELGVGQVDWGDNLGLRNLEVSCDLEPGGSRGCGVGQMDWTQDLGLRNLNLCGAPSEVRECGVGRVGPGLESDLKNSGSFSPGLETEDPLEARELGVGETSGPETQGEDSASPSFEAHPEDTGMDTGEAPGLGASPSRCLARSPPSGSQSLLEGIMTASSSKTTTPRESSASGLRVLLEKEGTTAGAGQREPEESSRDPLPSSRPQPDGEASQVEEVDGTWTLPGGARQDEQGSALPPQRPPRGPLPSCPSEDFSFIEDTEILDSAMYRSRANLGRKRGHRAPAIRPGGTLGLSETADSDTRLFQDSTEPRTSRVPSSDEEVVEEPQSRRTRMSLGTKGLKVNLFPGLSPSALKAKLRSRNRSAEEGEVTESKSSQKESSVQRSKSCKVPGLGKPLTLPPKPEKSSGSEGSSPNWLQALKLKKKKI</sequence>
<organism evidence="3 4">
    <name type="scientific">Cricetulus griseus</name>
    <name type="common">Chinese hamster</name>
    <name type="synonym">Cricetulus barabensis griseus</name>
    <dbReference type="NCBI Taxonomy" id="10029"/>
    <lineage>
        <taxon>Eukaryota</taxon>
        <taxon>Metazoa</taxon>
        <taxon>Chordata</taxon>
        <taxon>Craniata</taxon>
        <taxon>Vertebrata</taxon>
        <taxon>Euteleostomi</taxon>
        <taxon>Mammalia</taxon>
        <taxon>Eutheria</taxon>
        <taxon>Euarchontoglires</taxon>
        <taxon>Glires</taxon>
        <taxon>Rodentia</taxon>
        <taxon>Myomorpha</taxon>
        <taxon>Muroidea</taxon>
        <taxon>Cricetidae</taxon>
        <taxon>Cricetinae</taxon>
        <taxon>Cricetulus</taxon>
    </lineage>
</organism>
<dbReference type="InterPro" id="IPR032764">
    <property type="entry name" value="Tankyrase-bd_C"/>
</dbReference>
<feature type="region of interest" description="Disordered" evidence="1">
    <location>
        <begin position="1"/>
        <end position="459"/>
    </location>
</feature>
<feature type="compositionally biased region" description="Polar residues" evidence="1">
    <location>
        <begin position="1420"/>
        <end position="1447"/>
    </location>
</feature>
<dbReference type="GO" id="GO:0005737">
    <property type="term" value="C:cytoplasm"/>
    <property type="evidence" value="ECO:0007669"/>
    <property type="project" value="Ensembl"/>
</dbReference>
<evidence type="ECO:0000313" key="4">
    <source>
        <dbReference type="Proteomes" id="UP000694386"/>
    </source>
</evidence>
<feature type="compositionally biased region" description="Basic residues" evidence="1">
    <location>
        <begin position="1549"/>
        <end position="1558"/>
    </location>
</feature>
<evidence type="ECO:0000259" key="2">
    <source>
        <dbReference type="SMART" id="SM01319"/>
    </source>
</evidence>
<proteinExistence type="predicted"/>
<feature type="region of interest" description="Disordered" evidence="1">
    <location>
        <begin position="814"/>
        <end position="1050"/>
    </location>
</feature>
<dbReference type="GO" id="GO:0006302">
    <property type="term" value="P:double-strand break repair"/>
    <property type="evidence" value="ECO:0007669"/>
    <property type="project" value="Ensembl"/>
</dbReference>
<dbReference type="Ensembl" id="ENSCGRT00001019735.1">
    <property type="protein sequence ID" value="ENSCGRP00001015492.1"/>
    <property type="gene ID" value="ENSCGRG00001016084.1"/>
</dbReference>
<dbReference type="PANTHER" id="PTHR22042">
    <property type="entry name" value="TANKYRASE 1 BINDING PROTEIN"/>
    <property type="match status" value="1"/>
</dbReference>
<dbReference type="Pfam" id="PF15327">
    <property type="entry name" value="Tankyrase_bdg_C"/>
    <property type="match status" value="1"/>
</dbReference>
<dbReference type="GO" id="GO:0005634">
    <property type="term" value="C:nucleus"/>
    <property type="evidence" value="ECO:0007669"/>
    <property type="project" value="Ensembl"/>
</dbReference>
<feature type="compositionally biased region" description="Basic and acidic residues" evidence="1">
    <location>
        <begin position="972"/>
        <end position="988"/>
    </location>
</feature>